<sequence>MNEAQKKILLKTARDTVEAVIKRQPTEKAESDDPELNAPCGCFVTLKNHGRLRGCIGQFISESPLIELIAEMA</sequence>
<dbReference type="AlphaFoldDB" id="X1DCT2"/>
<dbReference type="SUPFAM" id="SSF143447">
    <property type="entry name" value="AMMECR1-like"/>
    <property type="match status" value="1"/>
</dbReference>
<name>X1DCT2_9ZZZZ</name>
<accession>X1DCT2</accession>
<dbReference type="InterPro" id="IPR027485">
    <property type="entry name" value="AMMECR1_N"/>
</dbReference>
<reference evidence="2" key="1">
    <citation type="journal article" date="2014" name="Front. Microbiol.">
        <title>High frequency of phylogenetically diverse reductive dehalogenase-homologous genes in deep subseafloor sedimentary metagenomes.</title>
        <authorList>
            <person name="Kawai M."/>
            <person name="Futagami T."/>
            <person name="Toyoda A."/>
            <person name="Takaki Y."/>
            <person name="Nishi S."/>
            <person name="Hori S."/>
            <person name="Arai W."/>
            <person name="Tsubouchi T."/>
            <person name="Morono Y."/>
            <person name="Uchiyama I."/>
            <person name="Ito T."/>
            <person name="Fujiyama A."/>
            <person name="Inagaki F."/>
            <person name="Takami H."/>
        </authorList>
    </citation>
    <scope>NUCLEOTIDE SEQUENCE</scope>
    <source>
        <strain evidence="2">Expedition CK06-06</strain>
    </source>
</reference>
<dbReference type="Pfam" id="PF01871">
    <property type="entry name" value="AMMECR1"/>
    <property type="match status" value="1"/>
</dbReference>
<feature type="domain" description="AMMECR1" evidence="1">
    <location>
        <begin position="11"/>
        <end position="73"/>
    </location>
</feature>
<gene>
    <name evidence="2" type="ORF">S01H4_41925</name>
</gene>
<feature type="non-terminal residue" evidence="2">
    <location>
        <position position="73"/>
    </location>
</feature>
<protein>
    <recommendedName>
        <fullName evidence="1">AMMECR1 domain-containing protein</fullName>
    </recommendedName>
</protein>
<comment type="caution">
    <text evidence="2">The sequence shown here is derived from an EMBL/GenBank/DDBJ whole genome shotgun (WGS) entry which is preliminary data.</text>
</comment>
<dbReference type="Gene3D" id="3.30.700.20">
    <property type="entry name" value="Hypothetical protein ph0010, domain 1"/>
    <property type="match status" value="1"/>
</dbReference>
<dbReference type="InterPro" id="IPR036071">
    <property type="entry name" value="AMMECR1_dom_sf"/>
</dbReference>
<evidence type="ECO:0000313" key="2">
    <source>
        <dbReference type="EMBL" id="GAH02874.1"/>
    </source>
</evidence>
<proteinExistence type="predicted"/>
<evidence type="ECO:0000259" key="1">
    <source>
        <dbReference type="Pfam" id="PF01871"/>
    </source>
</evidence>
<dbReference type="EMBL" id="BART01022967">
    <property type="protein sequence ID" value="GAH02874.1"/>
    <property type="molecule type" value="Genomic_DNA"/>
</dbReference>
<organism evidence="2">
    <name type="scientific">marine sediment metagenome</name>
    <dbReference type="NCBI Taxonomy" id="412755"/>
    <lineage>
        <taxon>unclassified sequences</taxon>
        <taxon>metagenomes</taxon>
        <taxon>ecological metagenomes</taxon>
    </lineage>
</organism>
<dbReference type="InterPro" id="IPR002733">
    <property type="entry name" value="AMMECR1_domain"/>
</dbReference>